<evidence type="ECO:0000256" key="5">
    <source>
        <dbReference type="SAM" id="Coils"/>
    </source>
</evidence>
<keyword evidence="8" id="KW-1185">Reference proteome</keyword>
<dbReference type="Proteomes" id="UP001370490">
    <property type="component" value="Unassembled WGS sequence"/>
</dbReference>
<proteinExistence type="inferred from homology"/>
<feature type="coiled-coil region" evidence="5">
    <location>
        <begin position="830"/>
        <end position="857"/>
    </location>
</feature>
<keyword evidence="2" id="KW-0217">Developmental protein</keyword>
<name>A0AAN8UQB5_9MAGN</name>
<keyword evidence="5" id="KW-0175">Coiled coil</keyword>
<dbReference type="PANTHER" id="PTHR31791">
    <property type="entry name" value="FRIGIDA-LIKE PROTEIN 3-RELATED"/>
    <property type="match status" value="1"/>
</dbReference>
<evidence type="ECO:0000256" key="2">
    <source>
        <dbReference type="ARBA" id="ARBA00022473"/>
    </source>
</evidence>
<dbReference type="AlphaFoldDB" id="A0AAN8UQB5"/>
<dbReference type="Pfam" id="PF07899">
    <property type="entry name" value="Frigida"/>
    <property type="match status" value="1"/>
</dbReference>
<feature type="region of interest" description="Disordered" evidence="6">
    <location>
        <begin position="949"/>
        <end position="996"/>
    </location>
</feature>
<accession>A0AAN8UQB5</accession>
<evidence type="ECO:0000256" key="6">
    <source>
        <dbReference type="SAM" id="MobiDB-lite"/>
    </source>
</evidence>
<evidence type="ECO:0000313" key="7">
    <source>
        <dbReference type="EMBL" id="KAK6915506.1"/>
    </source>
</evidence>
<dbReference type="GO" id="GO:0030154">
    <property type="term" value="P:cell differentiation"/>
    <property type="evidence" value="ECO:0007669"/>
    <property type="project" value="UniProtKB-KW"/>
</dbReference>
<evidence type="ECO:0000256" key="3">
    <source>
        <dbReference type="ARBA" id="ARBA00022782"/>
    </source>
</evidence>
<comment type="caution">
    <text evidence="7">The sequence shown here is derived from an EMBL/GenBank/DDBJ whole genome shotgun (WGS) entry which is preliminary data.</text>
</comment>
<feature type="coiled-coil region" evidence="5">
    <location>
        <begin position="418"/>
        <end position="469"/>
    </location>
</feature>
<dbReference type="InterPro" id="IPR012474">
    <property type="entry name" value="Frigida"/>
</dbReference>
<dbReference type="PANTHER" id="PTHR31791:SF47">
    <property type="entry name" value="INACTIVE FRIGIDA-LIKE PROTEIN 2"/>
    <property type="match status" value="1"/>
</dbReference>
<organism evidence="7 8">
    <name type="scientific">Dillenia turbinata</name>
    <dbReference type="NCBI Taxonomy" id="194707"/>
    <lineage>
        <taxon>Eukaryota</taxon>
        <taxon>Viridiplantae</taxon>
        <taxon>Streptophyta</taxon>
        <taxon>Embryophyta</taxon>
        <taxon>Tracheophyta</taxon>
        <taxon>Spermatophyta</taxon>
        <taxon>Magnoliopsida</taxon>
        <taxon>eudicotyledons</taxon>
        <taxon>Gunneridae</taxon>
        <taxon>Pentapetalae</taxon>
        <taxon>Dilleniales</taxon>
        <taxon>Dilleniaceae</taxon>
        <taxon>Dillenia</taxon>
    </lineage>
</organism>
<feature type="compositionally biased region" description="Basic and acidic residues" evidence="6">
    <location>
        <begin position="965"/>
        <end position="974"/>
    </location>
</feature>
<comment type="similarity">
    <text evidence="1">Belongs to the Frigida family.</text>
</comment>
<evidence type="ECO:0000313" key="8">
    <source>
        <dbReference type="Proteomes" id="UP001370490"/>
    </source>
</evidence>
<protein>
    <submittedName>
        <fullName evidence="7">Frigida-like</fullName>
    </submittedName>
</protein>
<evidence type="ECO:0000256" key="4">
    <source>
        <dbReference type="ARBA" id="ARBA00023089"/>
    </source>
</evidence>
<keyword evidence="3" id="KW-0221">Differentiation</keyword>
<sequence>MPISSSSSSSSLEKISSDIRLAESNKHNLGKAIEKLQAYSSEVLFVTVQWKDLQDLFDLTQASIQREFNELVTKTLQFEHRLKEFEERERSVEQRFKDCESVERDLDVRVKEFDGRVKEIRATEQRINERLTECEFKEKDLISKVKDFEAKEKVIVVKEKEVEELRKAKERRLKGIDIRDEEFKAKERKLVLDASKIEEKLNVIAKKEKEVKVLREENQKKLKQIDSKEREVNMKKLEIERIREGYEKCVKELQLKEREFEAKEKRLEELLKGAKEKDFVVEKRLNKLQSKEKEFEEKEKRFHSSVASVEERLESVRAKEWEIERLREGYEKCVKELQLKEREFEAKEKRLEEPSKGAEEKDFVVEKCLNKLQSKEKEFEEKERRFHSSVASLEERLESVRAKELEPERIREGYEKCVKELQLKEREFAAKEKRLEELLKGAKEKDFVVEKRLNKLQSKEEEFEEKEKRFHSSVASVEECLKSVRAKVDAIGKGYEKCEGKLKSEDKELDSKEKQLSVDFRLVKEQFKVVKEEEKELELAGKRVCCEKNKDENLVHKVNEDSRKQPEPMVKVKTKPREALAMNYIVDHSSPNIRFVVTMDGKHLQLFLNEREKHHALMKDEVFNALKLSSDPMELVLDAMEGFYPPHLEKGFDASVIRKSCILLLEQLMRIPRQIGPHVKEAALKLAVMWKNKMSVADDSPEVLAFLLLVCSYELAFAFAASELLLLVSHVGWYKQVVELFSRLGLAEMVVEFIDRLVEKKNWVAAVRFIGAFGLVKYPVGILLGRYIQSVKNWERRIYRRNQEPELKITALDRRLSSLRDILACIMDYKIDCQLSLEKLNNKIEELERLKEKLIVDEIFKAMEKGTLGAKRKGKATAKSNAKYVSRTPNSREPRWCQRLRKKENLRIRFAPPTAIAALPAVASFATPDAPSDSKSALCDPATAFDVKSSAAEATAPPVIAETGSQKKHDRDDAPAPTVKPQEQQQGRNKRSRTDSLAGAQISAVHNVQPLPKQQADIYVNQDNLHANTLTGKYAIRSYPLQLHMPRPHDFAYNGTQTAPAAAHPLDSIRDPGFFHTHAPPHIEPGLYGYPGSAFYKQGDEFGQYELPNPPNHHSH</sequence>
<dbReference type="EMBL" id="JBAMMX010000025">
    <property type="protein sequence ID" value="KAK6915506.1"/>
    <property type="molecule type" value="Genomic_DNA"/>
</dbReference>
<feature type="region of interest" description="Disordered" evidence="6">
    <location>
        <begin position="871"/>
        <end position="893"/>
    </location>
</feature>
<keyword evidence="4" id="KW-0287">Flowering</keyword>
<evidence type="ECO:0000256" key="1">
    <source>
        <dbReference type="ARBA" id="ARBA00008956"/>
    </source>
</evidence>
<feature type="coiled-coil region" evidence="5">
    <location>
        <begin position="197"/>
        <end position="385"/>
    </location>
</feature>
<dbReference type="GO" id="GO:0009908">
    <property type="term" value="P:flower development"/>
    <property type="evidence" value="ECO:0007669"/>
    <property type="project" value="UniProtKB-KW"/>
</dbReference>
<reference evidence="7 8" key="1">
    <citation type="submission" date="2023-12" db="EMBL/GenBank/DDBJ databases">
        <title>A high-quality genome assembly for Dillenia turbinata (Dilleniales).</title>
        <authorList>
            <person name="Chanderbali A."/>
        </authorList>
    </citation>
    <scope>NUCLEOTIDE SEQUENCE [LARGE SCALE GENOMIC DNA]</scope>
    <source>
        <strain evidence="7">LSX21</strain>
        <tissue evidence="7">Leaf</tissue>
    </source>
</reference>
<gene>
    <name evidence="7" type="ORF">RJ641_020623</name>
</gene>